<dbReference type="Proteomes" id="UP000307999">
    <property type="component" value="Unassembled WGS sequence"/>
</dbReference>
<keyword evidence="3" id="KW-1185">Reference proteome</keyword>
<evidence type="ECO:0000313" key="3">
    <source>
        <dbReference type="Proteomes" id="UP000307999"/>
    </source>
</evidence>
<dbReference type="RefSeq" id="WP_136737215.1">
    <property type="nucleotide sequence ID" value="NZ_SWDB01000041.1"/>
</dbReference>
<name>A0A4V5NVV0_9GAMM</name>
<evidence type="ECO:0000256" key="1">
    <source>
        <dbReference type="SAM" id="MobiDB-lite"/>
    </source>
</evidence>
<dbReference type="InterPro" id="IPR021677">
    <property type="entry name" value="DUF2986"/>
</dbReference>
<feature type="region of interest" description="Disordered" evidence="1">
    <location>
        <begin position="1"/>
        <end position="57"/>
    </location>
</feature>
<reference evidence="2 3" key="1">
    <citation type="submission" date="2019-04" db="EMBL/GenBank/DDBJ databases">
        <title>Thalassotalea guangxiensis sp. nov., isolated from sediment of the coastal wetland.</title>
        <authorList>
            <person name="Zheng S."/>
            <person name="Zhang D."/>
        </authorList>
    </citation>
    <scope>NUCLEOTIDE SEQUENCE [LARGE SCALE GENOMIC DNA]</scope>
    <source>
        <strain evidence="2 3">ZS-4</strain>
    </source>
</reference>
<protein>
    <submittedName>
        <fullName evidence="2">DUF2986 domain-containing protein</fullName>
    </submittedName>
</protein>
<feature type="compositionally biased region" description="Basic residues" evidence="1">
    <location>
        <begin position="1"/>
        <end position="27"/>
    </location>
</feature>
<accession>A0A4V5NVV0</accession>
<organism evidence="2 3">
    <name type="scientific">Thalassotalea mangrovi</name>
    <dbReference type="NCBI Taxonomy" id="2572245"/>
    <lineage>
        <taxon>Bacteria</taxon>
        <taxon>Pseudomonadati</taxon>
        <taxon>Pseudomonadota</taxon>
        <taxon>Gammaproteobacteria</taxon>
        <taxon>Alteromonadales</taxon>
        <taxon>Colwelliaceae</taxon>
        <taxon>Thalassotalea</taxon>
    </lineage>
</organism>
<comment type="caution">
    <text evidence="2">The sequence shown here is derived from an EMBL/GenBank/DDBJ whole genome shotgun (WGS) entry which is preliminary data.</text>
</comment>
<proteinExistence type="predicted"/>
<gene>
    <name evidence="2" type="ORF">E8M12_15690</name>
</gene>
<dbReference type="AlphaFoldDB" id="A0A4V5NVV0"/>
<sequence length="57" mass="6602">MNRKKKIKSILMAKKKKTNKKLHKSNKPKYVSKAERERLADQQQTAESDGLLTDDDS</sequence>
<evidence type="ECO:0000313" key="2">
    <source>
        <dbReference type="EMBL" id="TKB43195.1"/>
    </source>
</evidence>
<dbReference type="Pfam" id="PF11661">
    <property type="entry name" value="DUF2986"/>
    <property type="match status" value="1"/>
</dbReference>
<dbReference type="EMBL" id="SWDB01000041">
    <property type="protein sequence ID" value="TKB43195.1"/>
    <property type="molecule type" value="Genomic_DNA"/>
</dbReference>